<dbReference type="AlphaFoldDB" id="A0A814VXJ4"/>
<dbReference type="Proteomes" id="UP000663891">
    <property type="component" value="Unassembled WGS sequence"/>
</dbReference>
<evidence type="ECO:0008006" key="3">
    <source>
        <dbReference type="Google" id="ProtNLM"/>
    </source>
</evidence>
<organism evidence="1 2">
    <name type="scientific">Adineta steineri</name>
    <dbReference type="NCBI Taxonomy" id="433720"/>
    <lineage>
        <taxon>Eukaryota</taxon>
        <taxon>Metazoa</taxon>
        <taxon>Spiralia</taxon>
        <taxon>Gnathifera</taxon>
        <taxon>Rotifera</taxon>
        <taxon>Eurotatoria</taxon>
        <taxon>Bdelloidea</taxon>
        <taxon>Adinetida</taxon>
        <taxon>Adinetidae</taxon>
        <taxon>Adineta</taxon>
    </lineage>
</organism>
<dbReference type="InterPro" id="IPR032675">
    <property type="entry name" value="LRR_dom_sf"/>
</dbReference>
<comment type="caution">
    <text evidence="1">The sequence shown here is derived from an EMBL/GenBank/DDBJ whole genome shotgun (WGS) entry which is preliminary data.</text>
</comment>
<dbReference type="Gene3D" id="3.80.10.10">
    <property type="entry name" value="Ribonuclease Inhibitor"/>
    <property type="match status" value="1"/>
</dbReference>
<dbReference type="OrthoDB" id="10005355at2759"/>
<reference evidence="1" key="1">
    <citation type="submission" date="2021-02" db="EMBL/GenBank/DDBJ databases">
        <authorList>
            <person name="Nowell W R."/>
        </authorList>
    </citation>
    <scope>NUCLEOTIDE SEQUENCE</scope>
</reference>
<accession>A0A814VXJ4</accession>
<name>A0A814VXJ4_9BILA</name>
<dbReference type="EMBL" id="CAJNON010000321">
    <property type="protein sequence ID" value="CAF1194100.1"/>
    <property type="molecule type" value="Genomic_DNA"/>
</dbReference>
<gene>
    <name evidence="1" type="ORF">VCS650_LOCUS25230</name>
</gene>
<evidence type="ECO:0000313" key="1">
    <source>
        <dbReference type="EMBL" id="CAF1194100.1"/>
    </source>
</evidence>
<proteinExistence type="predicted"/>
<evidence type="ECO:0000313" key="2">
    <source>
        <dbReference type="Proteomes" id="UP000663891"/>
    </source>
</evidence>
<protein>
    <recommendedName>
        <fullName evidence="3">F-box domain-containing protein</fullName>
    </recommendedName>
</protein>
<sequence>MSTSSMEILSNECFYDIFDYLNGYEIYQAFSNLNDRFEQLINSSSLLFKTAVEISRDESFSNFINQMIHLNKHQIFSLHIKLTNHIDSFLSQFIIDSSLNNLQSINIRGIDSHAIVSFLKSLAYLPRLFLLSIYIWEFKGFKDLNYIYQLIFTLPKLKFNKLSFFYGPSSYILLPMITNKQFSFIKHLVIDHSCTLEQLNRIVSYTPQLHRLSFTDEEDDNNTKIDNHLLSILSQLTHLTIKIWHTTFDRLEMLIKNTNLKLNSLSLDISLEDVNYLDSARWEILILKYLPQLNTFHFDYTEDMEGRRKLSKHLELEESNQFSSLFWSERKWVLETEVDFEFIIYSIRPYEKRWYEYAQQQPIINSSLQLSKSARLNFTYIPIYNSPKAPIFVVNSVLTATNIYHLIFTKTEASIRHLIYLIKALPDLTTLKIHDLVLKEQNLSTNETDIFLFISKTNKITKVYLENMTGIEQVDILIKLCPRMNYLQINNINDMEVELFLKEILSIQMEDIDNCLCSLCFRIPLLDDQMMETLEEMIDHEKLLINYTIKRICDSIYLYWR</sequence>